<dbReference type="PANTHER" id="PTHR33101">
    <property type="entry name" value="ROP GUANINE NUCLEOTIDE EXCHANGE FACTOR 1"/>
    <property type="match status" value="1"/>
</dbReference>
<evidence type="ECO:0000256" key="2">
    <source>
        <dbReference type="PROSITE-ProRule" id="PRU00663"/>
    </source>
</evidence>
<dbReference type="Proteomes" id="UP001457282">
    <property type="component" value="Unassembled WGS sequence"/>
</dbReference>
<dbReference type="AlphaFoldDB" id="A0AAW1W9D7"/>
<dbReference type="InterPro" id="IPR005512">
    <property type="entry name" value="PRONE_dom"/>
</dbReference>
<keyword evidence="6" id="KW-1185">Reference proteome</keyword>
<name>A0AAW1W9D7_RUBAR</name>
<proteinExistence type="predicted"/>
<dbReference type="PANTHER" id="PTHR33101:SF14">
    <property type="entry name" value="ROP GUANINE NUCLEOTIDE EXCHANGE FACTOR 7"/>
    <property type="match status" value="1"/>
</dbReference>
<comment type="caution">
    <text evidence="5">The sequence shown here is derived from an EMBL/GenBank/DDBJ whole genome shotgun (WGS) entry which is preliminary data.</text>
</comment>
<dbReference type="FunFam" id="1.20.58.2010:FF:000004">
    <property type="entry name" value="Rop guanine nucleotide exchange factor 1"/>
    <property type="match status" value="1"/>
</dbReference>
<dbReference type="GO" id="GO:0005886">
    <property type="term" value="C:plasma membrane"/>
    <property type="evidence" value="ECO:0007669"/>
    <property type="project" value="UniProtKB-ARBA"/>
</dbReference>
<feature type="compositionally biased region" description="Basic and acidic residues" evidence="3">
    <location>
        <begin position="185"/>
        <end position="195"/>
    </location>
</feature>
<evidence type="ECO:0000313" key="5">
    <source>
        <dbReference type="EMBL" id="KAK9920560.1"/>
    </source>
</evidence>
<feature type="compositionally biased region" description="Basic and acidic residues" evidence="3">
    <location>
        <begin position="145"/>
        <end position="155"/>
    </location>
</feature>
<dbReference type="Pfam" id="PF03759">
    <property type="entry name" value="PRONE"/>
    <property type="match status" value="1"/>
</dbReference>
<gene>
    <name evidence="5" type="ORF">M0R45_029114</name>
</gene>
<dbReference type="Gene3D" id="1.20.58.2010">
    <property type="entry name" value="PRONE domain, subdomain 1"/>
    <property type="match status" value="2"/>
</dbReference>
<evidence type="ECO:0000256" key="1">
    <source>
        <dbReference type="ARBA" id="ARBA00022658"/>
    </source>
</evidence>
<feature type="compositionally biased region" description="Polar residues" evidence="3">
    <location>
        <begin position="132"/>
        <end position="141"/>
    </location>
</feature>
<keyword evidence="1 2" id="KW-0344">Guanine-nucleotide releasing factor</keyword>
<evidence type="ECO:0000259" key="4">
    <source>
        <dbReference type="PROSITE" id="PS51334"/>
    </source>
</evidence>
<evidence type="ECO:0000256" key="3">
    <source>
        <dbReference type="SAM" id="MobiDB-lite"/>
    </source>
</evidence>
<evidence type="ECO:0000313" key="6">
    <source>
        <dbReference type="Proteomes" id="UP001457282"/>
    </source>
</evidence>
<feature type="compositionally biased region" description="Polar residues" evidence="3">
    <location>
        <begin position="700"/>
        <end position="713"/>
    </location>
</feature>
<feature type="domain" description="PRONE" evidence="4">
    <location>
        <begin position="191"/>
        <end position="574"/>
    </location>
</feature>
<sequence length="713" mass="80304">MDTPFTYQEEREEAHLQNQHQQLKLCLPLVRFRGPNTQNTFSIFGFCLSKYIRNLYSRARISNSWCLGRLTYNGMVVNNSAFCDSPGFIEEGIAEMEGLTEKIEVKSEGFDEIVGKVETFGELNEIEETGRESCSSSDFLTSETTGHEEQSHSSSEESSSPPSLGWPVQKSEAPDCTSQNGTEAHLGDRKLEKRGSTISETEMMKERFSKLLLGEDMSGCGNGVCTALAISNAITNLCATLFGQLWRLEPLPREKKLMWRREMEWLLCVSDHIVELIPSWQTFPDGSKLEVMTCRPRSDLYVNLPALRKLDNMLLEILDGFDDTEFWYVDQGILAPDADGSTSFRRAFQRQEEKWWLPVPRVPPGGLHENTRKQLQHKRDCTNQILKAAIAINSITLADIEVPESYLEALPKNGRASLGDVIYRYISSDQFSPECLLDCLDLSSEHQAIEIANRVESSIYLWRQKTNSKPKNINTRFNSKSSWEMVKELMVVDADKRELLAERAESLLISLKQRFPGLPQTSLDMSKIQYNKDVGKSILESYSRVLESLAFNIVARIDDLLYVDDLTRHSDQFPSRHSDQFPSISKVSVISHKATPIPYSVPISSTPYKTAYASPNFSPAQRASPLRVERSPFMTNAKISPQRGLGVKKVLTDYLSIDAKGKNYSSSTEKPDSVSDTMQDTLSCQMGIDSFESSSASGSPETQNSGTQERIHI</sequence>
<feature type="compositionally biased region" description="Low complexity" evidence="3">
    <location>
        <begin position="690"/>
        <end position="699"/>
    </location>
</feature>
<dbReference type="InterPro" id="IPR038937">
    <property type="entry name" value="RopGEF"/>
</dbReference>
<dbReference type="EMBL" id="JBEDUW010000006">
    <property type="protein sequence ID" value="KAK9920560.1"/>
    <property type="molecule type" value="Genomic_DNA"/>
</dbReference>
<reference evidence="5 6" key="1">
    <citation type="journal article" date="2023" name="G3 (Bethesda)">
        <title>A chromosome-length genome assembly and annotation of blackberry (Rubus argutus, cv. 'Hillquist').</title>
        <authorList>
            <person name="Bruna T."/>
            <person name="Aryal R."/>
            <person name="Dudchenko O."/>
            <person name="Sargent D.J."/>
            <person name="Mead D."/>
            <person name="Buti M."/>
            <person name="Cavallini A."/>
            <person name="Hytonen T."/>
            <person name="Andres J."/>
            <person name="Pham M."/>
            <person name="Weisz D."/>
            <person name="Mascagni F."/>
            <person name="Usai G."/>
            <person name="Natali L."/>
            <person name="Bassil N."/>
            <person name="Fernandez G.E."/>
            <person name="Lomsadze A."/>
            <person name="Armour M."/>
            <person name="Olukolu B."/>
            <person name="Poorten T."/>
            <person name="Britton C."/>
            <person name="Davik J."/>
            <person name="Ashrafi H."/>
            <person name="Aiden E.L."/>
            <person name="Borodovsky M."/>
            <person name="Worthington M."/>
        </authorList>
    </citation>
    <scope>NUCLEOTIDE SEQUENCE [LARGE SCALE GENOMIC DNA]</scope>
    <source>
        <strain evidence="5">PI 553951</strain>
    </source>
</reference>
<accession>A0AAW1W9D7</accession>
<dbReference type="GO" id="GO:0005085">
    <property type="term" value="F:guanyl-nucleotide exchange factor activity"/>
    <property type="evidence" value="ECO:0007669"/>
    <property type="project" value="UniProtKB-UniRule"/>
</dbReference>
<feature type="region of interest" description="Disordered" evidence="3">
    <location>
        <begin position="127"/>
        <end position="199"/>
    </location>
</feature>
<dbReference type="FunFam" id="1.20.58.2010:FF:000001">
    <property type="entry name" value="Rop guanine nucleotide exchange factor 14"/>
    <property type="match status" value="1"/>
</dbReference>
<feature type="region of interest" description="Disordered" evidence="3">
    <location>
        <begin position="661"/>
        <end position="713"/>
    </location>
</feature>
<feature type="compositionally biased region" description="Polar residues" evidence="3">
    <location>
        <begin position="663"/>
        <end position="684"/>
    </location>
</feature>
<organism evidence="5 6">
    <name type="scientific">Rubus argutus</name>
    <name type="common">Southern blackberry</name>
    <dbReference type="NCBI Taxonomy" id="59490"/>
    <lineage>
        <taxon>Eukaryota</taxon>
        <taxon>Viridiplantae</taxon>
        <taxon>Streptophyta</taxon>
        <taxon>Embryophyta</taxon>
        <taxon>Tracheophyta</taxon>
        <taxon>Spermatophyta</taxon>
        <taxon>Magnoliopsida</taxon>
        <taxon>eudicotyledons</taxon>
        <taxon>Gunneridae</taxon>
        <taxon>Pentapetalae</taxon>
        <taxon>rosids</taxon>
        <taxon>fabids</taxon>
        <taxon>Rosales</taxon>
        <taxon>Rosaceae</taxon>
        <taxon>Rosoideae</taxon>
        <taxon>Rosoideae incertae sedis</taxon>
        <taxon>Rubus</taxon>
    </lineage>
</organism>
<protein>
    <recommendedName>
        <fullName evidence="4">PRONE domain-containing protein</fullName>
    </recommendedName>
</protein>
<dbReference type="PROSITE" id="PS51334">
    <property type="entry name" value="PRONE"/>
    <property type="match status" value="1"/>
</dbReference>